<evidence type="ECO:0000256" key="2">
    <source>
        <dbReference type="SAM" id="MobiDB-lite"/>
    </source>
</evidence>
<dbReference type="Pfam" id="PF15229">
    <property type="entry name" value="POM121"/>
    <property type="match status" value="1"/>
</dbReference>
<dbReference type="RefSeq" id="XP_031532991.2">
    <property type="nucleotide sequence ID" value="XM_031677131.2"/>
</dbReference>
<feature type="compositionally biased region" description="Polar residues" evidence="2">
    <location>
        <begin position="158"/>
        <end position="168"/>
    </location>
</feature>
<dbReference type="Proteomes" id="UP001652581">
    <property type="component" value="Chromosome 4"/>
</dbReference>
<feature type="region of interest" description="Disordered" evidence="2">
    <location>
        <begin position="85"/>
        <end position="257"/>
    </location>
</feature>
<keyword evidence="3" id="KW-1185">Reference proteome</keyword>
<feature type="compositionally biased region" description="Basic and acidic residues" evidence="2">
    <location>
        <begin position="85"/>
        <end position="120"/>
    </location>
</feature>
<dbReference type="KEGG" id="vpc:116280270"/>
<dbReference type="AlphaFoldDB" id="A0A6J3AK19"/>
<dbReference type="InParanoid" id="A0A6J3AK19"/>
<feature type="region of interest" description="Disordered" evidence="2">
    <location>
        <begin position="44"/>
        <end position="71"/>
    </location>
</feature>
<dbReference type="PANTHER" id="PTHR15566">
    <property type="entry name" value="POM121-LIKE"/>
    <property type="match status" value="1"/>
</dbReference>
<name>A0A6J3AK19_VICPA</name>
<dbReference type="GeneID" id="116280270"/>
<dbReference type="InterPro" id="IPR043220">
    <property type="entry name" value="POM121-like_prot_1"/>
</dbReference>
<accession>A0A6J3AK19</accession>
<evidence type="ECO:0000313" key="3">
    <source>
        <dbReference type="Proteomes" id="UP001652581"/>
    </source>
</evidence>
<organism evidence="3 4">
    <name type="scientific">Vicugna pacos</name>
    <name type="common">Alpaca</name>
    <name type="synonym">Lama pacos</name>
    <dbReference type="NCBI Taxonomy" id="30538"/>
    <lineage>
        <taxon>Eukaryota</taxon>
        <taxon>Metazoa</taxon>
        <taxon>Chordata</taxon>
        <taxon>Craniata</taxon>
        <taxon>Vertebrata</taxon>
        <taxon>Euteleostomi</taxon>
        <taxon>Mammalia</taxon>
        <taxon>Eutheria</taxon>
        <taxon>Laurasiatheria</taxon>
        <taxon>Artiodactyla</taxon>
        <taxon>Tylopoda</taxon>
        <taxon>Camelidae</taxon>
        <taxon>Vicugna</taxon>
    </lineage>
</organism>
<feature type="compositionally biased region" description="Polar residues" evidence="2">
    <location>
        <begin position="375"/>
        <end position="386"/>
    </location>
</feature>
<dbReference type="PANTHER" id="PTHR15566:SF7">
    <property type="entry name" value="UPF0607 PROTEIN ENSP00000332738-RELATED"/>
    <property type="match status" value="1"/>
</dbReference>
<evidence type="ECO:0000256" key="1">
    <source>
        <dbReference type="ARBA" id="ARBA00038278"/>
    </source>
</evidence>
<proteinExistence type="inferred from homology"/>
<comment type="similarity">
    <text evidence="1">Belongs to the UPF0607 family.</text>
</comment>
<dbReference type="CTD" id="23742"/>
<sequence>MPKMQYLIRQAGYPQVGMLPLVRWGDPPKKPVLSARNSMMFGHRSTTRIPPMKGKFSLPRSPPEQVAKARKPVPCSHILLPRPKKSEVKVQEEPRKGAAKEEEAHMKTKRQDDWHREPHSKGYMPLTSRPLETNGVATFPKCSPEPLDFLPRHPEGNLSENTQTSLRNFSPERHVTGSDSPVGDVLPPSKPDPDAAVFSAPTTCCSLLPKRPTKGLGEDHRPNSPGSPTSGKEMQREKPSDMPSRSTSSAVSASSRRCKRKIPLPLLLPLPLPLPPPLQLQWGRGELPPPPKLPCLALDKNLGPLEKNTECQWNKSFENTRKVMEDCSAPQPAPSFSLPASQVATFTLKVPATTTHLADISSRAPIQSVPPPSPTSRHTVPSSTPLATPADSLPPSGPSHSVVATSSLTSNLPTCPSTSTFFQPSSYKNESPTPMCIDSPPPLFLPTSLPVPSTIPTTSVAVPSTITALASTGLTSQPTSDPGVTDMDTTPPSYAVIFRVEQRHPEGVPVSTSPPVQMVPHPNSQPTLRTSDGQQRASLPRAPVVTSLPLSASGAIYAPTGSTSANVMPAFDINAMDTTPPSQAVIFHSPPISRDNHYPFHMTVPGSDNTPPSGSNAVAYASPGLPAKSVKRQATHSKPLSDSVISSQITVSACNRQVSKTTGNPVAPAQNKGLTYPAGWPARGSRMQPSLLGSPSATTVNTAPASGGNLNILPSGASTTAGFGVATKMPSTSSSPSANTTPGQPMFKGPTTPMDSGSSGVNMSALHPTNSGVSQPLNFRAGLSRALHHFCSSSGQIVWGPSSHTMAAVVGGPSTIPVFGHIPDSTLSPNTWGIPVANTNGTVMAGNNTIPMTGSPSVSTFHNGTWDPPGHREWSTLKRSIIPKKECVSRDRSISTFHQNHTTSVGTASACTTPGVRHTSSSTRFPNTWGQPVQSSSWGTRRDDIIPMAGGPGITAFHQYSWGPPGQYPGSAAGGNNIAPAPLMAGPSINTSHQTWNPSMQSTGNAVRNSTIPAVTGYTYGPLFIQSNWGTPGQNPGGAMGVSTTHT</sequence>
<feature type="region of interest" description="Disordered" evidence="2">
    <location>
        <begin position="359"/>
        <end position="406"/>
    </location>
</feature>
<feature type="region of interest" description="Disordered" evidence="2">
    <location>
        <begin position="506"/>
        <end position="536"/>
    </location>
</feature>
<feature type="compositionally biased region" description="Polar residues" evidence="2">
    <location>
        <begin position="905"/>
        <end position="939"/>
    </location>
</feature>
<evidence type="ECO:0000313" key="4">
    <source>
        <dbReference type="RefSeq" id="XP_031532991.2"/>
    </source>
</evidence>
<reference evidence="4" key="1">
    <citation type="submission" date="2025-08" db="UniProtKB">
        <authorList>
            <consortium name="RefSeq"/>
        </authorList>
    </citation>
    <scope>IDENTIFICATION</scope>
</reference>
<gene>
    <name evidence="4" type="primary">NPAP1</name>
</gene>
<protein>
    <submittedName>
        <fullName evidence="4">Nuclear pore-associated protein 1</fullName>
    </submittedName>
</protein>
<feature type="region of interest" description="Disordered" evidence="2">
    <location>
        <begin position="905"/>
        <end position="941"/>
    </location>
</feature>
<feature type="compositionally biased region" description="Polar residues" evidence="2">
    <location>
        <begin position="522"/>
        <end position="536"/>
    </location>
</feature>
<feature type="compositionally biased region" description="Low complexity" evidence="2">
    <location>
        <begin position="244"/>
        <end position="255"/>
    </location>
</feature>